<organism evidence="18 19">
    <name type="scientific">Acer saccharum</name>
    <name type="common">Sugar maple</name>
    <dbReference type="NCBI Taxonomy" id="4024"/>
    <lineage>
        <taxon>Eukaryota</taxon>
        <taxon>Viridiplantae</taxon>
        <taxon>Streptophyta</taxon>
        <taxon>Embryophyta</taxon>
        <taxon>Tracheophyta</taxon>
        <taxon>Spermatophyta</taxon>
        <taxon>Magnoliopsida</taxon>
        <taxon>eudicotyledons</taxon>
        <taxon>Gunneridae</taxon>
        <taxon>Pentapetalae</taxon>
        <taxon>rosids</taxon>
        <taxon>malvids</taxon>
        <taxon>Sapindales</taxon>
        <taxon>Sapindaceae</taxon>
        <taxon>Hippocastanoideae</taxon>
        <taxon>Acereae</taxon>
        <taxon>Acer</taxon>
    </lineage>
</organism>
<dbReference type="FunFam" id="1.10.10.10:FF:000116">
    <property type="entry name" value="DNA-directed RNA polymerase III subunit RPC6"/>
    <property type="match status" value="1"/>
</dbReference>
<dbReference type="InterPro" id="IPR019533">
    <property type="entry name" value="Peptidase_S26"/>
</dbReference>
<feature type="domain" description="Peptidase S24/S26A/S26B/S26C" evidence="17">
    <location>
        <begin position="36"/>
        <end position="114"/>
    </location>
</feature>
<dbReference type="GO" id="GO:0005666">
    <property type="term" value="C:RNA polymerase III complex"/>
    <property type="evidence" value="ECO:0007669"/>
    <property type="project" value="InterPro"/>
</dbReference>
<dbReference type="GO" id="GO:0006383">
    <property type="term" value="P:transcription by RNA polymerase III"/>
    <property type="evidence" value="ECO:0007669"/>
    <property type="project" value="InterPro"/>
</dbReference>
<evidence type="ECO:0000313" key="18">
    <source>
        <dbReference type="EMBL" id="KAK0595214.1"/>
    </source>
</evidence>
<dbReference type="GO" id="GO:0009003">
    <property type="term" value="F:signal peptidase activity"/>
    <property type="evidence" value="ECO:0007669"/>
    <property type="project" value="UniProtKB-EC"/>
</dbReference>
<dbReference type="InterPro" id="IPR016049">
    <property type="entry name" value="RNA_pol_Rpc34-like"/>
</dbReference>
<dbReference type="SUPFAM" id="SSF46785">
    <property type="entry name" value="Winged helix' DNA-binding domain"/>
    <property type="match status" value="1"/>
</dbReference>
<comment type="similarity">
    <text evidence="6">Belongs to the eukaryotic RPC34/RPC39 RNA polymerase subunit family.</text>
</comment>
<dbReference type="Gene3D" id="2.10.109.10">
    <property type="entry name" value="Umud Fragment, subunit A"/>
    <property type="match status" value="1"/>
</dbReference>
<dbReference type="Pfam" id="PF00717">
    <property type="entry name" value="Peptidase_S24"/>
    <property type="match status" value="1"/>
</dbReference>
<evidence type="ECO:0000256" key="10">
    <source>
        <dbReference type="ARBA" id="ARBA00022692"/>
    </source>
</evidence>
<keyword evidence="19" id="KW-1185">Reference proteome</keyword>
<dbReference type="GO" id="GO:0005787">
    <property type="term" value="C:signal peptidase complex"/>
    <property type="evidence" value="ECO:0007669"/>
    <property type="project" value="UniProtKB-ARBA"/>
</dbReference>
<dbReference type="GO" id="GO:0004252">
    <property type="term" value="F:serine-type endopeptidase activity"/>
    <property type="evidence" value="ECO:0007669"/>
    <property type="project" value="InterPro"/>
</dbReference>
<dbReference type="GO" id="GO:0006465">
    <property type="term" value="P:signal peptide processing"/>
    <property type="evidence" value="ECO:0007669"/>
    <property type="project" value="InterPro"/>
</dbReference>
<comment type="subcellular location">
    <subcellularLocation>
        <location evidence="3">Endomembrane system</location>
    </subcellularLocation>
    <subcellularLocation>
        <location evidence="4">Membrane</location>
        <topology evidence="4">Single-pass type II membrane protein</topology>
    </subcellularLocation>
    <subcellularLocation>
        <location evidence="2">Nucleus</location>
    </subcellularLocation>
</comment>
<dbReference type="InterPro" id="IPR015927">
    <property type="entry name" value="Peptidase_S24_S26A/B/C"/>
</dbReference>
<dbReference type="Proteomes" id="UP001168877">
    <property type="component" value="Unassembled WGS sequence"/>
</dbReference>
<protein>
    <recommendedName>
        <fullName evidence="7">signal peptidase I</fullName>
        <ecNumber evidence="7">3.4.21.89</ecNumber>
    </recommendedName>
</protein>
<dbReference type="SUPFAM" id="SSF51306">
    <property type="entry name" value="LexA/Signal peptidase"/>
    <property type="match status" value="1"/>
</dbReference>
<dbReference type="InterPro" id="IPR001733">
    <property type="entry name" value="Peptidase_S26B"/>
</dbReference>
<dbReference type="Pfam" id="PF05158">
    <property type="entry name" value="RNA_pol_Rpc34"/>
    <property type="match status" value="2"/>
</dbReference>
<keyword evidence="13" id="KW-1133">Transmembrane helix</keyword>
<dbReference type="NCBIfam" id="TIGR02228">
    <property type="entry name" value="sigpep_I_arch"/>
    <property type="match status" value="1"/>
</dbReference>
<dbReference type="AlphaFoldDB" id="A0AA39STS5"/>
<evidence type="ECO:0000256" key="11">
    <source>
        <dbReference type="ARBA" id="ARBA00022801"/>
    </source>
</evidence>
<keyword evidence="14" id="KW-0472">Membrane</keyword>
<dbReference type="InterPro" id="IPR007832">
    <property type="entry name" value="RNA_pol_Rpc34"/>
</dbReference>
<dbReference type="InterPro" id="IPR036390">
    <property type="entry name" value="WH_DNA-bd_sf"/>
</dbReference>
<keyword evidence="11" id="KW-0378">Hydrolase</keyword>
<dbReference type="FunFam" id="2.10.109.10:FF:000003">
    <property type="entry name" value="Signal peptidase complex catalytic subunit SEC11"/>
    <property type="match status" value="1"/>
</dbReference>
<name>A0AA39STS5_ACESA</name>
<dbReference type="InterPro" id="IPR036388">
    <property type="entry name" value="WH-like_DNA-bd_sf"/>
</dbReference>
<evidence type="ECO:0000256" key="5">
    <source>
        <dbReference type="ARBA" id="ARBA00011035"/>
    </source>
</evidence>
<evidence type="ECO:0000256" key="15">
    <source>
        <dbReference type="ARBA" id="ARBA00023163"/>
    </source>
</evidence>
<reference evidence="18" key="2">
    <citation type="submission" date="2023-06" db="EMBL/GenBank/DDBJ databases">
        <authorList>
            <person name="Swenson N.G."/>
            <person name="Wegrzyn J.L."/>
            <person name="Mcevoy S.L."/>
        </authorList>
    </citation>
    <scope>NUCLEOTIDE SEQUENCE</scope>
    <source>
        <strain evidence="18">NS2018</strain>
        <tissue evidence="18">Leaf</tissue>
    </source>
</reference>
<dbReference type="CDD" id="cd06530">
    <property type="entry name" value="S26_SPase_I"/>
    <property type="match status" value="1"/>
</dbReference>
<keyword evidence="15" id="KW-0804">Transcription</keyword>
<dbReference type="PRINTS" id="PR00728">
    <property type="entry name" value="SIGNALPTASE"/>
</dbReference>
<evidence type="ECO:0000256" key="14">
    <source>
        <dbReference type="ARBA" id="ARBA00023136"/>
    </source>
</evidence>
<reference evidence="18" key="1">
    <citation type="journal article" date="2022" name="Plant J.">
        <title>Strategies of tolerance reflected in two North American maple genomes.</title>
        <authorList>
            <person name="McEvoy S.L."/>
            <person name="Sezen U.U."/>
            <person name="Trouern-Trend A."/>
            <person name="McMahon S.M."/>
            <person name="Schaberg P.G."/>
            <person name="Yang J."/>
            <person name="Wegrzyn J.L."/>
            <person name="Swenson N.G."/>
        </authorList>
    </citation>
    <scope>NUCLEOTIDE SEQUENCE</scope>
    <source>
        <strain evidence="18">NS2018</strain>
    </source>
</reference>
<comment type="similarity">
    <text evidence="5">Belongs to the peptidase S26B family.</text>
</comment>
<evidence type="ECO:0000256" key="1">
    <source>
        <dbReference type="ARBA" id="ARBA00000677"/>
    </source>
</evidence>
<proteinExistence type="inferred from homology"/>
<dbReference type="GO" id="GO:0005654">
    <property type="term" value="C:nucleoplasm"/>
    <property type="evidence" value="ECO:0007669"/>
    <property type="project" value="UniProtKB-ARBA"/>
</dbReference>
<keyword evidence="16" id="KW-0539">Nucleus</keyword>
<sequence length="450" mass="50147">MGWIGESIESIKSLQIRQVLTQAVSLGMIVTSALIIWKALMCITGSESPVVVVLSGSMEPGFKRGDILFLHMSKEPIRAGEIVVFNVDGREIPIVHRVIKVHEREDTGEVDVLTKGDNNYGDDRLLYAQGQLWLQRHHIMGRAVGFLPYVGWVTIIMTEKPIIKYILIGIQPLDPAPKLLCSLFLPRLRLTPLAIPPPPPSAPASFTETGLRLIHVAGMSQKRKRTDAKSPVDSLTDHERTLYNLIRSKQDMGIWSRDMKQVTNLSDNTVNKSLKSLQAKNLIKEVVNIQSKGRKHFMAVEFEPSKELSGGAWYADGKLDMDFIKIVRKQCVKHIVRLKVATFEGISDALKRSGIFKEDLTKQQIEEILRAMVLDKEIMELKSNGSGVFNNIPVGKVCYKVVKEGGSASEPRIGAFASIPCGVCPQISLCTPDGLISPKTCVYYTKWLEF</sequence>
<evidence type="ECO:0000256" key="9">
    <source>
        <dbReference type="ARBA" id="ARBA00022670"/>
    </source>
</evidence>
<gene>
    <name evidence="18" type="ORF">LWI29_004545</name>
</gene>
<keyword evidence="9" id="KW-0645">Protease</keyword>
<keyword evidence="10" id="KW-0812">Transmembrane</keyword>
<keyword evidence="8" id="KW-0240">DNA-directed RNA polymerase</keyword>
<dbReference type="EC" id="3.4.21.89" evidence="7"/>
<accession>A0AA39STS5</accession>
<evidence type="ECO:0000259" key="17">
    <source>
        <dbReference type="Pfam" id="PF00717"/>
    </source>
</evidence>
<keyword evidence="12" id="KW-0735">Signal-anchor</keyword>
<evidence type="ECO:0000256" key="2">
    <source>
        <dbReference type="ARBA" id="ARBA00004123"/>
    </source>
</evidence>
<evidence type="ECO:0000256" key="13">
    <source>
        <dbReference type="ARBA" id="ARBA00022989"/>
    </source>
</evidence>
<comment type="catalytic activity">
    <reaction evidence="1">
        <text>Cleavage of hydrophobic, N-terminal signal or leader sequences from secreted and periplasmic proteins.</text>
        <dbReference type="EC" id="3.4.21.89"/>
    </reaction>
</comment>
<evidence type="ECO:0000256" key="16">
    <source>
        <dbReference type="ARBA" id="ARBA00023242"/>
    </source>
</evidence>
<dbReference type="Gene3D" id="1.10.10.10">
    <property type="entry name" value="Winged helix-like DNA-binding domain superfamily/Winged helix DNA-binding domain"/>
    <property type="match status" value="1"/>
</dbReference>
<evidence type="ECO:0000256" key="3">
    <source>
        <dbReference type="ARBA" id="ARBA00004308"/>
    </source>
</evidence>
<evidence type="ECO:0000256" key="4">
    <source>
        <dbReference type="ARBA" id="ARBA00004606"/>
    </source>
</evidence>
<evidence type="ECO:0000256" key="12">
    <source>
        <dbReference type="ARBA" id="ARBA00022968"/>
    </source>
</evidence>
<evidence type="ECO:0000256" key="6">
    <source>
        <dbReference type="ARBA" id="ARBA00011038"/>
    </source>
</evidence>
<dbReference type="EMBL" id="JAUESC010000004">
    <property type="protein sequence ID" value="KAK0595214.1"/>
    <property type="molecule type" value="Genomic_DNA"/>
</dbReference>
<dbReference type="PANTHER" id="PTHR12780">
    <property type="entry name" value="RNA POLYMERASE III DNA DIRECTED , 39KD SUBUNIT-RELATED"/>
    <property type="match status" value="1"/>
</dbReference>
<evidence type="ECO:0000313" key="19">
    <source>
        <dbReference type="Proteomes" id="UP001168877"/>
    </source>
</evidence>
<dbReference type="InterPro" id="IPR036286">
    <property type="entry name" value="LexA/Signal_pep-like_sf"/>
</dbReference>
<evidence type="ECO:0000256" key="8">
    <source>
        <dbReference type="ARBA" id="ARBA00022478"/>
    </source>
</evidence>
<evidence type="ECO:0000256" key="7">
    <source>
        <dbReference type="ARBA" id="ARBA00013208"/>
    </source>
</evidence>
<comment type="caution">
    <text evidence="18">The sequence shown here is derived from an EMBL/GenBank/DDBJ whole genome shotgun (WGS) entry which is preliminary data.</text>
</comment>